<dbReference type="InterPro" id="IPR000192">
    <property type="entry name" value="Aminotrans_V_dom"/>
</dbReference>
<sequence>MTGTLLPESVAERFHLPDGATYLKSHSVGCQPRRAEALLRERYLAPWAGTGEAWPHWLDAVDAWRAALGALVGVEPRDLCPATNVSAGLSRYLSALGQATTRRTILFAPGAFPTIGYVAGGLAAEGWQTRMLPAGADVRDPASWTAAMDADVALAIPMHVSSNSGARADIAGIAAAVRAAGGRCIVDCAQSVGVVPVTPAAWGVDAALGTSVKWLCGGPGAAWLWVAPHDRTALDPTERGWWSHADPFEMDITDFRYAPDARRWWGGTPDVAPFILSTAGIAEIAAIGVDAVRGHNLALQAMVRDAVEPKTPQWRWPTGDIGGTLCIDTGADQPRVAAALDGHSIRADFRRTVVRLSFHAYNGLRDVERLAEALRQA</sequence>
<gene>
    <name evidence="5" type="ORF">K5P26_12105</name>
</gene>
<dbReference type="PANTHER" id="PTHR14084">
    <property type="entry name" value="KYNURENINASE"/>
    <property type="match status" value="1"/>
</dbReference>
<keyword evidence="1" id="KW-0662">Pyridine nucleotide biosynthesis</keyword>
<dbReference type="SUPFAM" id="SSF53383">
    <property type="entry name" value="PLP-dependent transferases"/>
    <property type="match status" value="1"/>
</dbReference>
<evidence type="ECO:0000256" key="3">
    <source>
        <dbReference type="ARBA" id="ARBA00022898"/>
    </source>
</evidence>
<evidence type="ECO:0000313" key="5">
    <source>
        <dbReference type="EMBL" id="MBY4637882.1"/>
    </source>
</evidence>
<keyword evidence="5" id="KW-0032">Aminotransferase</keyword>
<protein>
    <submittedName>
        <fullName evidence="5">Aminotransferase class V-fold PLP-dependent enzyme</fullName>
    </submittedName>
</protein>
<reference evidence="5" key="1">
    <citation type="submission" date="2021-08" db="EMBL/GenBank/DDBJ databases">
        <title>Sphingopyxis panaciterrulae sp. nov., isolated from the surface water of the Yellow Sea.</title>
        <authorList>
            <person name="Gao Z."/>
            <person name="Zhang D."/>
            <person name="Zhang A."/>
        </authorList>
    </citation>
    <scope>NUCLEOTIDE SEQUENCE</scope>
    <source>
        <strain evidence="5">XHP0097</strain>
    </source>
</reference>
<evidence type="ECO:0000256" key="1">
    <source>
        <dbReference type="ARBA" id="ARBA00022642"/>
    </source>
</evidence>
<feature type="domain" description="Aminotransferase class V" evidence="4">
    <location>
        <begin position="140"/>
        <end position="316"/>
    </location>
</feature>
<comment type="caution">
    <text evidence="5">The sequence shown here is derived from an EMBL/GenBank/DDBJ whole genome shotgun (WGS) entry which is preliminary data.</text>
</comment>
<dbReference type="RefSeq" id="WP_222136996.1">
    <property type="nucleotide sequence ID" value="NZ_JAILXK010000002.1"/>
</dbReference>
<dbReference type="PANTHER" id="PTHR14084:SF0">
    <property type="entry name" value="KYNURENINASE"/>
    <property type="match status" value="1"/>
</dbReference>
<evidence type="ECO:0000313" key="6">
    <source>
        <dbReference type="Proteomes" id="UP001166571"/>
    </source>
</evidence>
<dbReference type="Pfam" id="PF00266">
    <property type="entry name" value="Aminotran_5"/>
    <property type="match status" value="1"/>
</dbReference>
<dbReference type="Proteomes" id="UP001166571">
    <property type="component" value="Unassembled WGS sequence"/>
</dbReference>
<dbReference type="InterPro" id="IPR015424">
    <property type="entry name" value="PyrdxlP-dep_Trfase"/>
</dbReference>
<organism evidence="5 6">
    <name type="scientific">Sphingopyxis jiangsuensis</name>
    <dbReference type="NCBI Taxonomy" id="2871171"/>
    <lineage>
        <taxon>Bacteria</taxon>
        <taxon>Pseudomonadati</taxon>
        <taxon>Pseudomonadota</taxon>
        <taxon>Alphaproteobacteria</taxon>
        <taxon>Sphingomonadales</taxon>
        <taxon>Sphingomonadaceae</taxon>
        <taxon>Sphingopyxis</taxon>
    </lineage>
</organism>
<keyword evidence="5" id="KW-0808">Transferase</keyword>
<dbReference type="InterPro" id="IPR010111">
    <property type="entry name" value="Kynureninase"/>
</dbReference>
<evidence type="ECO:0000259" key="4">
    <source>
        <dbReference type="Pfam" id="PF00266"/>
    </source>
</evidence>
<name>A0ABS7MFS1_9SPHN</name>
<dbReference type="InterPro" id="IPR015421">
    <property type="entry name" value="PyrdxlP-dep_Trfase_major"/>
</dbReference>
<proteinExistence type="predicted"/>
<dbReference type="Gene3D" id="3.90.1150.10">
    <property type="entry name" value="Aspartate Aminotransferase, domain 1"/>
    <property type="match status" value="1"/>
</dbReference>
<keyword evidence="2" id="KW-0378">Hydrolase</keyword>
<keyword evidence="6" id="KW-1185">Reference proteome</keyword>
<accession>A0ABS7MFS1</accession>
<dbReference type="GO" id="GO:0008483">
    <property type="term" value="F:transaminase activity"/>
    <property type="evidence" value="ECO:0007669"/>
    <property type="project" value="UniProtKB-KW"/>
</dbReference>
<dbReference type="InterPro" id="IPR015422">
    <property type="entry name" value="PyrdxlP-dep_Trfase_small"/>
</dbReference>
<dbReference type="EMBL" id="JAILXK010000002">
    <property type="protein sequence ID" value="MBY4637882.1"/>
    <property type="molecule type" value="Genomic_DNA"/>
</dbReference>
<evidence type="ECO:0000256" key="2">
    <source>
        <dbReference type="ARBA" id="ARBA00022801"/>
    </source>
</evidence>
<dbReference type="Gene3D" id="3.40.640.10">
    <property type="entry name" value="Type I PLP-dependent aspartate aminotransferase-like (Major domain)"/>
    <property type="match status" value="1"/>
</dbReference>
<keyword evidence="3" id="KW-0663">Pyridoxal phosphate</keyword>